<reference evidence="2 3" key="1">
    <citation type="submission" date="2018-04" db="EMBL/GenBank/DDBJ databases">
        <authorList>
            <person name="Huttner S."/>
            <person name="Dainat J."/>
        </authorList>
    </citation>
    <scope>NUCLEOTIDE SEQUENCE [LARGE SCALE GENOMIC DNA]</scope>
</reference>
<dbReference type="EMBL" id="OUUZ01000017">
    <property type="protein sequence ID" value="SPQ26353.1"/>
    <property type="molecule type" value="Genomic_DNA"/>
</dbReference>
<evidence type="ECO:0000256" key="1">
    <source>
        <dbReference type="SAM" id="MobiDB-lite"/>
    </source>
</evidence>
<protein>
    <submittedName>
        <fullName evidence="2">Dcabddb8-0bfd-406f-8eba-432be23c9e89</fullName>
    </submittedName>
</protein>
<feature type="region of interest" description="Disordered" evidence="1">
    <location>
        <begin position="181"/>
        <end position="208"/>
    </location>
</feature>
<proteinExistence type="predicted"/>
<evidence type="ECO:0000313" key="2">
    <source>
        <dbReference type="EMBL" id="SPQ26353.1"/>
    </source>
</evidence>
<organism evidence="2 3">
    <name type="scientific">Thermothielavioides terrestris</name>
    <dbReference type="NCBI Taxonomy" id="2587410"/>
    <lineage>
        <taxon>Eukaryota</taxon>
        <taxon>Fungi</taxon>
        <taxon>Dikarya</taxon>
        <taxon>Ascomycota</taxon>
        <taxon>Pezizomycotina</taxon>
        <taxon>Sordariomycetes</taxon>
        <taxon>Sordariomycetidae</taxon>
        <taxon>Sordariales</taxon>
        <taxon>Chaetomiaceae</taxon>
        <taxon>Thermothielavioides</taxon>
    </lineage>
</organism>
<sequence>MCRDKWYRYTCGHLIAARDDQEGFEHCAEWVEGRDETECANFDATADHATEDVETTCQDDMARSDALPPLDSPTGQSMTNPLRVVVRCISHQIPGPRKKRKATMANIICQHCFGRDHDQNLDTINIAGLEDIDGKKLWVLLDSGPPSASVSSKILSFRWTGKQLQSRPVDARTKERLSQVPFRRGMAGSASTKKDTKSRSMSSAELRDSMTDDQWNRYMQEFLKRKLQYEKVACNLVKDWARKHPTLFFDVMQEYTAQKRWHKLSLSLAEQQWVDAEKSRDQPASFMMQMEAVLSQMVGEET</sequence>
<gene>
    <name evidence="2" type="ORF">TT172_LOCUS8772</name>
</gene>
<evidence type="ECO:0000313" key="3">
    <source>
        <dbReference type="Proteomes" id="UP000289323"/>
    </source>
</evidence>
<name>A0A446BUY3_9PEZI</name>
<dbReference type="AlphaFoldDB" id="A0A446BUY3"/>
<dbReference type="Proteomes" id="UP000289323">
    <property type="component" value="Unassembled WGS sequence"/>
</dbReference>
<accession>A0A446BUY3</accession>